<dbReference type="NCBIfam" id="TIGR02116">
    <property type="entry name" value="toxin_Txe_YoeB"/>
    <property type="match status" value="1"/>
</dbReference>
<dbReference type="Proteomes" id="UP000441797">
    <property type="component" value="Unassembled WGS sequence"/>
</dbReference>
<dbReference type="AlphaFoldDB" id="A0A6N8FY78"/>
<sequence length="87" mass="10403">MSRKIVFEASAFEDFTEWAKLDKKIHRKIVELIKDIDRSPFLGLGKPELLKYELSGFWSRRINDEHRLVYKVTDTKVLIISCKYHYV</sequence>
<dbReference type="PANTHER" id="PTHR38039">
    <property type="entry name" value="TOXIN YOEB"/>
    <property type="match status" value="1"/>
</dbReference>
<comment type="similarity">
    <text evidence="1">Belongs to the YoeB family.</text>
</comment>
<dbReference type="PANTHER" id="PTHR38039:SF1">
    <property type="entry name" value="TOXIN YOEB"/>
    <property type="match status" value="1"/>
</dbReference>
<dbReference type="EMBL" id="NAPY01000026">
    <property type="protein sequence ID" value="MUL37789.1"/>
    <property type="molecule type" value="Genomic_DNA"/>
</dbReference>
<keyword evidence="2" id="KW-1277">Toxin-antitoxin system</keyword>
<comment type="caution">
    <text evidence="8">The sequence shown here is derived from an EMBL/GenBank/DDBJ whole genome shotgun (WGS) entry which is preliminary data.</text>
</comment>
<dbReference type="RefSeq" id="WP_105220230.1">
    <property type="nucleotide sequence ID" value="NZ_CAWNSU010000058.1"/>
</dbReference>
<evidence type="ECO:0000256" key="7">
    <source>
        <dbReference type="ARBA" id="ARBA00050056"/>
    </source>
</evidence>
<evidence type="ECO:0000256" key="3">
    <source>
        <dbReference type="ARBA" id="ARBA00022722"/>
    </source>
</evidence>
<dbReference type="InterPro" id="IPR035093">
    <property type="entry name" value="RelE/ParE_toxin_dom_sf"/>
</dbReference>
<dbReference type="GO" id="GO:0006401">
    <property type="term" value="P:RNA catabolic process"/>
    <property type="evidence" value="ECO:0007669"/>
    <property type="project" value="InterPro"/>
</dbReference>
<evidence type="ECO:0000256" key="4">
    <source>
        <dbReference type="ARBA" id="ARBA00022759"/>
    </source>
</evidence>
<proteinExistence type="inferred from homology"/>
<keyword evidence="3" id="KW-0540">Nuclease</keyword>
<evidence type="ECO:0000256" key="5">
    <source>
        <dbReference type="ARBA" id="ARBA00022801"/>
    </source>
</evidence>
<dbReference type="InterPro" id="IPR009614">
    <property type="entry name" value="YoeB_toxin"/>
</dbReference>
<dbReference type="OrthoDB" id="9801102at2"/>
<keyword evidence="5" id="KW-0378">Hydrolase</keyword>
<dbReference type="SUPFAM" id="SSF143011">
    <property type="entry name" value="RelE-like"/>
    <property type="match status" value="1"/>
</dbReference>
<dbReference type="GO" id="GO:0045892">
    <property type="term" value="P:negative regulation of DNA-templated transcription"/>
    <property type="evidence" value="ECO:0007669"/>
    <property type="project" value="TreeGrafter"/>
</dbReference>
<dbReference type="Gene3D" id="3.30.2310.20">
    <property type="entry name" value="RelE-like"/>
    <property type="match status" value="1"/>
</dbReference>
<evidence type="ECO:0000313" key="8">
    <source>
        <dbReference type="EMBL" id="MUL37789.1"/>
    </source>
</evidence>
<dbReference type="GO" id="GO:0004519">
    <property type="term" value="F:endonuclease activity"/>
    <property type="evidence" value="ECO:0007669"/>
    <property type="project" value="UniProtKB-KW"/>
</dbReference>
<keyword evidence="9" id="KW-1185">Reference proteome</keyword>
<name>A0A6N8FY78_9CHRO</name>
<organism evidence="8 9">
    <name type="scientific">Gloeocapsopsis dulcis AAB1 = 1H9</name>
    <dbReference type="NCBI Taxonomy" id="1433147"/>
    <lineage>
        <taxon>Bacteria</taxon>
        <taxon>Bacillati</taxon>
        <taxon>Cyanobacteriota</taxon>
        <taxon>Cyanophyceae</taxon>
        <taxon>Oscillatoriophycideae</taxon>
        <taxon>Chroococcales</taxon>
        <taxon>Chroococcaceae</taxon>
        <taxon>Gloeocapsopsis</taxon>
        <taxon>Gloeocapsopsis dulcis</taxon>
    </lineage>
</organism>
<evidence type="ECO:0000256" key="2">
    <source>
        <dbReference type="ARBA" id="ARBA00022649"/>
    </source>
</evidence>
<evidence type="ECO:0000313" key="9">
    <source>
        <dbReference type="Proteomes" id="UP000441797"/>
    </source>
</evidence>
<protein>
    <recommendedName>
        <fullName evidence="7">Endoribonuclease YoeB</fullName>
    </recommendedName>
    <alternativeName>
        <fullName evidence="6">Putative mRNA interferase YoeB</fullName>
    </alternativeName>
</protein>
<evidence type="ECO:0000256" key="1">
    <source>
        <dbReference type="ARBA" id="ARBA00008172"/>
    </source>
</evidence>
<dbReference type="GO" id="GO:0016787">
    <property type="term" value="F:hydrolase activity"/>
    <property type="evidence" value="ECO:0007669"/>
    <property type="project" value="UniProtKB-KW"/>
</dbReference>
<gene>
    <name evidence="8" type="ORF">BWI75_16000</name>
</gene>
<reference evidence="8 9" key="1">
    <citation type="journal article" date="2019" name="Front. Microbiol.">
        <title>Genomic Features for Desiccation Tolerance and Sugar Biosynthesis in the Extremophile Gloeocapsopsis sp. UTEX B3054.</title>
        <authorList>
            <person name="Urrejola C."/>
            <person name="Alcorta J."/>
            <person name="Salas L."/>
            <person name="Vasquez M."/>
            <person name="Polz M.F."/>
            <person name="Vicuna R."/>
            <person name="Diez B."/>
        </authorList>
    </citation>
    <scope>NUCLEOTIDE SEQUENCE [LARGE SCALE GENOMIC DNA]</scope>
    <source>
        <strain evidence="8 9">1H9</strain>
    </source>
</reference>
<keyword evidence="4" id="KW-0255">Endonuclease</keyword>
<dbReference type="Pfam" id="PF06769">
    <property type="entry name" value="YoeB_toxin"/>
    <property type="match status" value="1"/>
</dbReference>
<evidence type="ECO:0000256" key="6">
    <source>
        <dbReference type="ARBA" id="ARBA00030388"/>
    </source>
</evidence>
<accession>A0A6N8FY78</accession>